<evidence type="ECO:0000256" key="4">
    <source>
        <dbReference type="ARBA" id="ARBA00022448"/>
    </source>
</evidence>
<feature type="transmembrane region" description="Helical" evidence="18">
    <location>
        <begin position="380"/>
        <end position="404"/>
    </location>
</feature>
<sequence>MTTEQVEPGRDVWPRDVEAAAAGMLHERAVAEGAVGDRLREVWEEEPGFKGFLTTVNHKRIGRRYLVTAGFFFMLAGIQALVMRTQLGSPNNGVVSAETYNQLFSLHGTAMIFFFATPMNSGFGNFFLPLMVGTRDMAFPRLNALSYWIFLFSGLFMFASLPLGMAPDAGWFAYVPLSDRFSSTHGLEFYALGLLFLAVSSTVGSINLIVTALKMRAPGMTLARVPVFVWAIVTQSFMLLFALPPLDVANVMLFMDLRFHTQFFVESGGGDTILWQHLFWLFGHPDVYIIVLPAMGIISSVIPTFARRPIAAYSFVVLATVATGIISFGVWVHHMFAVGLSDVAQSFFAAATLTISLPAGIQMFAWLATMWRGRVVVTTALLYAVGFIVTFVIGGVTGVMFAVVPFDQQVTDSYFVVAHFHYVLFGGAVMPMLAGLFYWWPKMTGRSLHEKAGMWSFAVVFVGFNLTFFPMHLAGLLGMPRRIYTYDDGLGWTVWNVLSTAGSYVLGAGFLLTLGVFVESLLRQRWAPDDPWGGNTLEWATASPPEDYNFPVVPTVHSLNPLWDEQSLPSMVEHRHDGVRTMTDKHEALRTSELDARVEGPMAMPSDTPVPLWLALALTLSVVFLMAGWYVASAVAFGLVAAIAAYWMWDRPDVEEIEEEAG</sequence>
<feature type="transmembrane region" description="Helical" evidence="18">
    <location>
        <begin position="416"/>
        <end position="440"/>
    </location>
</feature>
<evidence type="ECO:0000256" key="1">
    <source>
        <dbReference type="ARBA" id="ARBA00004141"/>
    </source>
</evidence>
<feature type="transmembrane region" description="Helical" evidence="18">
    <location>
        <begin position="144"/>
        <end position="167"/>
    </location>
</feature>
<keyword evidence="9" id="KW-1278">Translocase</keyword>
<keyword evidence="5 17" id="KW-0349">Heme</keyword>
<feature type="transmembrane region" description="Helical" evidence="18">
    <location>
        <begin position="65"/>
        <end position="83"/>
    </location>
</feature>
<feature type="transmembrane region" description="Helical" evidence="18">
    <location>
        <begin position="287"/>
        <end position="306"/>
    </location>
</feature>
<feature type="transmembrane region" description="Helical" evidence="18">
    <location>
        <begin position="222"/>
        <end position="243"/>
    </location>
</feature>
<dbReference type="PROSITE" id="PS00077">
    <property type="entry name" value="COX1_CUB"/>
    <property type="match status" value="1"/>
</dbReference>
<dbReference type="SUPFAM" id="SSF81442">
    <property type="entry name" value="Cytochrome c oxidase subunit I-like"/>
    <property type="match status" value="1"/>
</dbReference>
<feature type="transmembrane region" description="Helical" evidence="18">
    <location>
        <begin position="313"/>
        <end position="334"/>
    </location>
</feature>
<feature type="transmembrane region" description="Helical" evidence="18">
    <location>
        <begin position="103"/>
        <end position="132"/>
    </location>
</feature>
<organism evidence="20 21">
    <name type="scientific">Nocardioides eburneus</name>
    <dbReference type="NCBI Taxonomy" id="3231482"/>
    <lineage>
        <taxon>Bacteria</taxon>
        <taxon>Bacillati</taxon>
        <taxon>Actinomycetota</taxon>
        <taxon>Actinomycetes</taxon>
        <taxon>Propionibacteriales</taxon>
        <taxon>Nocardioidaceae</taxon>
        <taxon>Nocardioides</taxon>
    </lineage>
</organism>
<dbReference type="InterPro" id="IPR014241">
    <property type="entry name" value="Cyt_c_oxidase_su1_bac"/>
</dbReference>
<evidence type="ECO:0000256" key="16">
    <source>
        <dbReference type="ARBA" id="ARBA00047816"/>
    </source>
</evidence>
<evidence type="ECO:0000256" key="3">
    <source>
        <dbReference type="ARBA" id="ARBA00009578"/>
    </source>
</evidence>
<reference evidence="20 21" key="1">
    <citation type="submission" date="2024-07" db="EMBL/GenBank/DDBJ databases">
        <authorList>
            <person name="Lee S."/>
            <person name="Kang M."/>
        </authorList>
    </citation>
    <scope>NUCLEOTIDE SEQUENCE [LARGE SCALE GENOMIC DNA]</scope>
    <source>
        <strain evidence="20 21">DS6</strain>
    </source>
</reference>
<dbReference type="PROSITE" id="PS50855">
    <property type="entry name" value="COX1"/>
    <property type="match status" value="1"/>
</dbReference>
<feature type="transmembrane region" description="Helical" evidence="18">
    <location>
        <begin position="494"/>
        <end position="518"/>
    </location>
</feature>
<keyword evidence="6 17" id="KW-0679">Respiratory chain</keyword>
<keyword evidence="10 17" id="KW-0249">Electron transport</keyword>
<dbReference type="EMBL" id="JBFPJR010000039">
    <property type="protein sequence ID" value="MEX0429323.1"/>
    <property type="molecule type" value="Genomic_DNA"/>
</dbReference>
<keyword evidence="11 18" id="KW-1133">Transmembrane helix</keyword>
<evidence type="ECO:0000256" key="10">
    <source>
        <dbReference type="ARBA" id="ARBA00022982"/>
    </source>
</evidence>
<dbReference type="Proteomes" id="UP001556631">
    <property type="component" value="Unassembled WGS sequence"/>
</dbReference>
<feature type="transmembrane region" description="Helical" evidence="18">
    <location>
        <begin position="612"/>
        <end position="645"/>
    </location>
</feature>
<evidence type="ECO:0000256" key="14">
    <source>
        <dbReference type="ARBA" id="ARBA00023136"/>
    </source>
</evidence>
<keyword evidence="8 18" id="KW-0479">Metal-binding</keyword>
<feature type="transmembrane region" description="Helical" evidence="18">
    <location>
        <begin position="187"/>
        <end position="210"/>
    </location>
</feature>
<dbReference type="EC" id="7.1.1.9" evidence="18"/>
<dbReference type="InterPro" id="IPR000883">
    <property type="entry name" value="Cyt_C_Oxase_1"/>
</dbReference>
<dbReference type="RefSeq" id="WP_367995289.1">
    <property type="nucleotide sequence ID" value="NZ_JBFPJR010000039.1"/>
</dbReference>
<dbReference type="InterPro" id="IPR036927">
    <property type="entry name" value="Cyt_c_oxase-like_su1_sf"/>
</dbReference>
<evidence type="ECO:0000256" key="13">
    <source>
        <dbReference type="ARBA" id="ARBA00023008"/>
    </source>
</evidence>
<dbReference type="PANTHER" id="PTHR10422">
    <property type="entry name" value="CYTOCHROME C OXIDASE SUBUNIT 1"/>
    <property type="match status" value="1"/>
</dbReference>
<dbReference type="InterPro" id="IPR023616">
    <property type="entry name" value="Cyt_c_oxase-like_su1_dom"/>
</dbReference>
<evidence type="ECO:0000256" key="17">
    <source>
        <dbReference type="RuleBase" id="RU000370"/>
    </source>
</evidence>
<evidence type="ECO:0000256" key="9">
    <source>
        <dbReference type="ARBA" id="ARBA00022967"/>
    </source>
</evidence>
<evidence type="ECO:0000256" key="11">
    <source>
        <dbReference type="ARBA" id="ARBA00022989"/>
    </source>
</evidence>
<keyword evidence="13 18" id="KW-0186">Copper</keyword>
<evidence type="ECO:0000256" key="2">
    <source>
        <dbReference type="ARBA" id="ARBA00004673"/>
    </source>
</evidence>
<evidence type="ECO:0000256" key="6">
    <source>
        <dbReference type="ARBA" id="ARBA00022660"/>
    </source>
</evidence>
<comment type="catalytic activity">
    <reaction evidence="16 18">
        <text>4 Fe(II)-[cytochrome c] + O2 + 8 H(+)(in) = 4 Fe(III)-[cytochrome c] + 2 H2O + 4 H(+)(out)</text>
        <dbReference type="Rhea" id="RHEA:11436"/>
        <dbReference type="Rhea" id="RHEA-COMP:10350"/>
        <dbReference type="Rhea" id="RHEA-COMP:14399"/>
        <dbReference type="ChEBI" id="CHEBI:15377"/>
        <dbReference type="ChEBI" id="CHEBI:15378"/>
        <dbReference type="ChEBI" id="CHEBI:15379"/>
        <dbReference type="ChEBI" id="CHEBI:29033"/>
        <dbReference type="ChEBI" id="CHEBI:29034"/>
        <dbReference type="EC" id="7.1.1.9"/>
    </reaction>
</comment>
<evidence type="ECO:0000256" key="8">
    <source>
        <dbReference type="ARBA" id="ARBA00022723"/>
    </source>
</evidence>
<dbReference type="Gene3D" id="1.20.210.10">
    <property type="entry name" value="Cytochrome c oxidase-like, subunit I domain"/>
    <property type="match status" value="1"/>
</dbReference>
<comment type="subcellular location">
    <subcellularLocation>
        <location evidence="18">Cell membrane</location>
        <topology evidence="18">Multi-pass membrane protein</topology>
    </subcellularLocation>
    <subcellularLocation>
        <location evidence="1">Membrane</location>
        <topology evidence="1">Multi-pass membrane protein</topology>
    </subcellularLocation>
</comment>
<dbReference type="NCBIfam" id="TIGR02891">
    <property type="entry name" value="CtaD_CoxA"/>
    <property type="match status" value="1"/>
</dbReference>
<comment type="caution">
    <text evidence="20">The sequence shown here is derived from an EMBL/GenBank/DDBJ whole genome shotgun (WGS) entry which is preliminary data.</text>
</comment>
<accession>A0ABV3T290</accession>
<dbReference type="PRINTS" id="PR01165">
    <property type="entry name" value="CYCOXIDASEI"/>
</dbReference>
<feature type="domain" description="Cytochrome oxidase subunit I profile" evidence="19">
    <location>
        <begin position="37"/>
        <end position="557"/>
    </location>
</feature>
<evidence type="ECO:0000256" key="18">
    <source>
        <dbReference type="RuleBase" id="RU363061"/>
    </source>
</evidence>
<evidence type="ECO:0000256" key="5">
    <source>
        <dbReference type="ARBA" id="ARBA00022617"/>
    </source>
</evidence>
<feature type="transmembrane region" description="Helical" evidence="18">
    <location>
        <begin position="346"/>
        <end position="368"/>
    </location>
</feature>
<name>A0ABV3T290_9ACTN</name>
<keyword evidence="14 18" id="KW-0472">Membrane</keyword>
<comment type="function">
    <text evidence="15 18">Cytochrome c oxidase is the component of the respiratory chain that catalyzes the reduction of oxygen to water. Subunits 1-3 form the functional core of the enzyme complex. CO I is the catalytic subunit of the enzyme. Electrons originating in cytochrome c are transferred via the copper A center of subunit 2 and heme A of subunit 1 to the bimetallic center formed by heme A3 and copper B.</text>
</comment>
<keyword evidence="4 17" id="KW-0813">Transport</keyword>
<keyword evidence="7 17" id="KW-0812">Transmembrane</keyword>
<feature type="transmembrane region" description="Helical" evidence="18">
    <location>
        <begin position="452"/>
        <end position="474"/>
    </location>
</feature>
<evidence type="ECO:0000256" key="7">
    <source>
        <dbReference type="ARBA" id="ARBA00022692"/>
    </source>
</evidence>
<evidence type="ECO:0000313" key="21">
    <source>
        <dbReference type="Proteomes" id="UP001556631"/>
    </source>
</evidence>
<keyword evidence="21" id="KW-1185">Reference proteome</keyword>
<comment type="similarity">
    <text evidence="3 17">Belongs to the heme-copper respiratory oxidase family.</text>
</comment>
<dbReference type="Pfam" id="PF00115">
    <property type="entry name" value="COX1"/>
    <property type="match status" value="1"/>
</dbReference>
<evidence type="ECO:0000313" key="20">
    <source>
        <dbReference type="EMBL" id="MEX0429323.1"/>
    </source>
</evidence>
<dbReference type="InterPro" id="IPR023615">
    <property type="entry name" value="Cyt_c_Oxase_su1_BS"/>
</dbReference>
<evidence type="ECO:0000259" key="19">
    <source>
        <dbReference type="PROSITE" id="PS50855"/>
    </source>
</evidence>
<proteinExistence type="inferred from homology"/>
<protein>
    <recommendedName>
        <fullName evidence="18">Cytochrome c oxidase subunit 1</fullName>
        <ecNumber evidence="18">7.1.1.9</ecNumber>
    </recommendedName>
</protein>
<keyword evidence="12 18" id="KW-0408">Iron</keyword>
<comment type="pathway">
    <text evidence="2 18">Energy metabolism; oxidative phosphorylation.</text>
</comment>
<evidence type="ECO:0000256" key="12">
    <source>
        <dbReference type="ARBA" id="ARBA00023004"/>
    </source>
</evidence>
<gene>
    <name evidence="20" type="primary">ctaD</name>
    <name evidence="20" type="ORF">AB3X52_17015</name>
</gene>
<keyword evidence="18" id="KW-1003">Cell membrane</keyword>
<dbReference type="PANTHER" id="PTHR10422:SF18">
    <property type="entry name" value="CYTOCHROME C OXIDASE SUBUNIT 1"/>
    <property type="match status" value="1"/>
</dbReference>
<evidence type="ECO:0000256" key="15">
    <source>
        <dbReference type="ARBA" id="ARBA00025218"/>
    </source>
</evidence>